<dbReference type="InterPro" id="IPR017900">
    <property type="entry name" value="4Fe4S_Fe_S_CS"/>
</dbReference>
<dbReference type="Gene3D" id="3.30.70.20">
    <property type="match status" value="1"/>
</dbReference>
<name>A0A235HD89_AZOBR</name>
<proteinExistence type="predicted"/>
<dbReference type="InterPro" id="IPR017896">
    <property type="entry name" value="4Fe4S_Fe-S-bd"/>
</dbReference>
<keyword evidence="1" id="KW-0004">4Fe-4S</keyword>
<dbReference type="PROSITE" id="PS51379">
    <property type="entry name" value="4FE4S_FER_2"/>
    <property type="match status" value="2"/>
</dbReference>
<accession>A0A235HD89</accession>
<gene>
    <name evidence="6" type="ORF">CHT98_13310</name>
</gene>
<dbReference type="PANTHER" id="PTHR43687:SF1">
    <property type="entry name" value="FERREDOXIN III"/>
    <property type="match status" value="1"/>
</dbReference>
<evidence type="ECO:0000256" key="2">
    <source>
        <dbReference type="ARBA" id="ARBA00022723"/>
    </source>
</evidence>
<dbReference type="GO" id="GO:0051539">
    <property type="term" value="F:4 iron, 4 sulfur cluster binding"/>
    <property type="evidence" value="ECO:0007669"/>
    <property type="project" value="UniProtKB-KW"/>
</dbReference>
<dbReference type="AlphaFoldDB" id="A0A235HD89"/>
<keyword evidence="4" id="KW-0411">Iron-sulfur</keyword>
<sequence length="113" mass="11904">MIELISPTRCTGCNICVSICPMDVFQAAGGGRSNGAAPAIARQSDCQTCFLCEAHCPDDALYVAPDAETVTGIAEEAVAAAGLFGSYRRAIGWSDGHRDNRSADQTFRLLAPH</sequence>
<dbReference type="PROSITE" id="PS00198">
    <property type="entry name" value="4FE4S_FER_1"/>
    <property type="match status" value="2"/>
</dbReference>
<keyword evidence="2" id="KW-0479">Metal-binding</keyword>
<evidence type="ECO:0000313" key="7">
    <source>
        <dbReference type="Proteomes" id="UP000215367"/>
    </source>
</evidence>
<dbReference type="InterPro" id="IPR050572">
    <property type="entry name" value="Fe-S_Ferredoxin"/>
</dbReference>
<dbReference type="Proteomes" id="UP000215367">
    <property type="component" value="Unassembled WGS sequence"/>
</dbReference>
<keyword evidence="3" id="KW-0408">Iron</keyword>
<evidence type="ECO:0000256" key="4">
    <source>
        <dbReference type="ARBA" id="ARBA00023014"/>
    </source>
</evidence>
<feature type="domain" description="4Fe-4S ferredoxin-type" evidence="5">
    <location>
        <begin position="36"/>
        <end position="66"/>
    </location>
</feature>
<dbReference type="PANTHER" id="PTHR43687">
    <property type="entry name" value="ADENYLYLSULFATE REDUCTASE, BETA SUBUNIT"/>
    <property type="match status" value="1"/>
</dbReference>
<dbReference type="SUPFAM" id="SSF54862">
    <property type="entry name" value="4Fe-4S ferredoxins"/>
    <property type="match status" value="1"/>
</dbReference>
<organism evidence="6 7">
    <name type="scientific">Azospirillum brasilense</name>
    <dbReference type="NCBI Taxonomy" id="192"/>
    <lineage>
        <taxon>Bacteria</taxon>
        <taxon>Pseudomonadati</taxon>
        <taxon>Pseudomonadota</taxon>
        <taxon>Alphaproteobacteria</taxon>
        <taxon>Rhodospirillales</taxon>
        <taxon>Azospirillaceae</taxon>
        <taxon>Azospirillum</taxon>
    </lineage>
</organism>
<dbReference type="EMBL" id="NOWT01000011">
    <property type="protein sequence ID" value="OYD83771.1"/>
    <property type="molecule type" value="Genomic_DNA"/>
</dbReference>
<geneLocation type="plasmid" evidence="6">
    <name>unnamed</name>
</geneLocation>
<evidence type="ECO:0000256" key="3">
    <source>
        <dbReference type="ARBA" id="ARBA00023004"/>
    </source>
</evidence>
<evidence type="ECO:0000259" key="5">
    <source>
        <dbReference type="PROSITE" id="PS51379"/>
    </source>
</evidence>
<evidence type="ECO:0000313" key="6">
    <source>
        <dbReference type="EMBL" id="OYD83771.1"/>
    </source>
</evidence>
<reference evidence="6 7" key="1">
    <citation type="submission" date="2017-07" db="EMBL/GenBank/DDBJ databases">
        <title>Whole genome sequence of Azospirillum brasilense 2A1, a potential biofertilizer strain.</title>
        <authorList>
            <person name="Fontana C.A."/>
            <person name="Toffoli L.M."/>
            <person name="Salazar S.M."/>
            <person name="Puglisi E."/>
            <person name="Pedraza R."/>
            <person name="Bassi D."/>
            <person name="Cocconcelli P.S."/>
        </authorList>
    </citation>
    <scope>NUCLEOTIDE SEQUENCE [LARGE SCALE GENOMIC DNA]</scope>
    <source>
        <strain evidence="6 7">2A1</strain>
        <plasmid evidence="6">unnamed</plasmid>
    </source>
</reference>
<dbReference type="GO" id="GO:0046872">
    <property type="term" value="F:metal ion binding"/>
    <property type="evidence" value="ECO:0007669"/>
    <property type="project" value="UniProtKB-KW"/>
</dbReference>
<comment type="caution">
    <text evidence="6">The sequence shown here is derived from an EMBL/GenBank/DDBJ whole genome shotgun (WGS) entry which is preliminary data.</text>
</comment>
<keyword evidence="6" id="KW-0614">Plasmid</keyword>
<dbReference type="RefSeq" id="WP_094303691.1">
    <property type="nucleotide sequence ID" value="NZ_NOWT01000011.1"/>
</dbReference>
<feature type="domain" description="4Fe-4S ferredoxin-type" evidence="5">
    <location>
        <begin position="1"/>
        <end position="30"/>
    </location>
</feature>
<dbReference type="Pfam" id="PF13187">
    <property type="entry name" value="Fer4_9"/>
    <property type="match status" value="1"/>
</dbReference>
<protein>
    <submittedName>
        <fullName evidence="6">4Fe-4S ferredoxin</fullName>
    </submittedName>
</protein>
<evidence type="ECO:0000256" key="1">
    <source>
        <dbReference type="ARBA" id="ARBA00022485"/>
    </source>
</evidence>